<feature type="domain" description="MIP18 family-like" evidence="1">
    <location>
        <begin position="26"/>
        <end position="77"/>
    </location>
</feature>
<accession>A0A2P8DV84</accession>
<dbReference type="Proteomes" id="UP000243528">
    <property type="component" value="Unassembled WGS sequence"/>
</dbReference>
<dbReference type="Pfam" id="PF01883">
    <property type="entry name" value="FeS_assembly_P"/>
    <property type="match status" value="1"/>
</dbReference>
<comment type="caution">
    <text evidence="3">The sequence shown here is derived from an EMBL/GenBank/DDBJ whole genome shotgun (WGS) entry which is preliminary data.</text>
</comment>
<keyword evidence="4" id="KW-1185">Reference proteome</keyword>
<dbReference type="RefSeq" id="WP_205740602.1">
    <property type="nucleotide sequence ID" value="NZ_ML142900.1"/>
</dbReference>
<dbReference type="InterPro" id="IPR002744">
    <property type="entry name" value="MIP18-like"/>
</dbReference>
<dbReference type="InterPro" id="IPR056572">
    <property type="entry name" value="Zn_ribbon_PaaD"/>
</dbReference>
<dbReference type="SUPFAM" id="SSF117916">
    <property type="entry name" value="Fe-S cluster assembly (FSCA) domain-like"/>
    <property type="match status" value="1"/>
</dbReference>
<gene>
    <name evidence="3" type="ORF">CLV30_11539</name>
</gene>
<evidence type="ECO:0000313" key="3">
    <source>
        <dbReference type="EMBL" id="PSL01104.1"/>
    </source>
</evidence>
<dbReference type="NCBIfam" id="TIGR02159">
    <property type="entry name" value="PA_CoA_Oxy4"/>
    <property type="match status" value="1"/>
</dbReference>
<dbReference type="PANTHER" id="PTHR42831">
    <property type="entry name" value="FE-S PROTEIN MATURATION AUXILIARY FACTOR YITW"/>
    <property type="match status" value="1"/>
</dbReference>
<dbReference type="PANTHER" id="PTHR42831:SF3">
    <property type="entry name" value="1,2-PHENYLACETYL-COA EPOXIDASE, SUBUNIT D-RELATED"/>
    <property type="match status" value="1"/>
</dbReference>
<protein>
    <submittedName>
        <fullName evidence="3">Ring-1,2-phenylacetyl-CoA epoxidase subunit PaaD</fullName>
    </submittedName>
</protein>
<evidence type="ECO:0000259" key="1">
    <source>
        <dbReference type="Pfam" id="PF01883"/>
    </source>
</evidence>
<name>A0A2P8DV84_9ACTN</name>
<dbReference type="InterPro" id="IPR052339">
    <property type="entry name" value="Fe-S_Maturation_MIP18"/>
</dbReference>
<dbReference type="InterPro" id="IPR011883">
    <property type="entry name" value="PaaD-like"/>
</dbReference>
<dbReference type="Pfam" id="PF23451">
    <property type="entry name" value="Zn_ribbon_PaaD"/>
    <property type="match status" value="1"/>
</dbReference>
<feature type="domain" description="PaaD zinc beta ribbon" evidence="2">
    <location>
        <begin position="137"/>
        <end position="177"/>
    </location>
</feature>
<evidence type="ECO:0000313" key="4">
    <source>
        <dbReference type="Proteomes" id="UP000243528"/>
    </source>
</evidence>
<organism evidence="3 4">
    <name type="scientific">Haloactinopolyspora alba</name>
    <dbReference type="NCBI Taxonomy" id="648780"/>
    <lineage>
        <taxon>Bacteria</taxon>
        <taxon>Bacillati</taxon>
        <taxon>Actinomycetota</taxon>
        <taxon>Actinomycetes</taxon>
        <taxon>Jiangellales</taxon>
        <taxon>Jiangellaceae</taxon>
        <taxon>Haloactinopolyspora</taxon>
    </lineage>
</organism>
<dbReference type="EMBL" id="PYGE01000015">
    <property type="protein sequence ID" value="PSL01104.1"/>
    <property type="molecule type" value="Genomic_DNA"/>
</dbReference>
<sequence>MVTRGTTTATAGTTRTAEERARRVAADVPDPELPMLTIDDLGILREVHVDGSGHVDVDITPTYSGCPALEAIRADVLTRLDEHGMPDATVHVVLSPPWTTDRISADGIEKLRRHGIAPPGPAGGAHGDGRAPVPLALTVRCPRCGSPDTRELARFGSTACKALWVCGDCAEPFDHLKAL</sequence>
<dbReference type="Gene3D" id="3.30.300.130">
    <property type="entry name" value="Fe-S cluster assembly (FSCA)"/>
    <property type="match status" value="1"/>
</dbReference>
<evidence type="ECO:0000259" key="2">
    <source>
        <dbReference type="Pfam" id="PF23451"/>
    </source>
</evidence>
<reference evidence="3 4" key="1">
    <citation type="submission" date="2018-03" db="EMBL/GenBank/DDBJ databases">
        <title>Genomic Encyclopedia of Archaeal and Bacterial Type Strains, Phase II (KMG-II): from individual species to whole genera.</title>
        <authorList>
            <person name="Goeker M."/>
        </authorList>
    </citation>
    <scope>NUCLEOTIDE SEQUENCE [LARGE SCALE GENOMIC DNA]</scope>
    <source>
        <strain evidence="3 4">DSM 45211</strain>
    </source>
</reference>
<dbReference type="AlphaFoldDB" id="A0A2P8DV84"/>
<proteinExistence type="predicted"/>
<dbReference type="InterPro" id="IPR034904">
    <property type="entry name" value="FSCA_dom_sf"/>
</dbReference>